<feature type="compositionally biased region" description="Pro residues" evidence="1">
    <location>
        <begin position="277"/>
        <end position="286"/>
    </location>
</feature>
<feature type="region of interest" description="Disordered" evidence="1">
    <location>
        <begin position="368"/>
        <end position="393"/>
    </location>
</feature>
<dbReference type="EMBL" id="SJPS01000002">
    <property type="protein sequence ID" value="TWU28255.1"/>
    <property type="molecule type" value="Genomic_DNA"/>
</dbReference>
<comment type="caution">
    <text evidence="4">The sequence shown here is derived from an EMBL/GenBank/DDBJ whole genome shotgun (WGS) entry which is preliminary data.</text>
</comment>
<dbReference type="AlphaFoldDB" id="A0A5C6CWL8"/>
<dbReference type="OrthoDB" id="224352at2"/>
<dbReference type="SUPFAM" id="SSF63446">
    <property type="entry name" value="Type I dockerin domain"/>
    <property type="match status" value="1"/>
</dbReference>
<evidence type="ECO:0000256" key="2">
    <source>
        <dbReference type="SAM" id="SignalP"/>
    </source>
</evidence>
<organism evidence="4 5">
    <name type="scientific">Bythopirellula polymerisocia</name>
    <dbReference type="NCBI Taxonomy" id="2528003"/>
    <lineage>
        <taxon>Bacteria</taxon>
        <taxon>Pseudomonadati</taxon>
        <taxon>Planctomycetota</taxon>
        <taxon>Planctomycetia</taxon>
        <taxon>Pirellulales</taxon>
        <taxon>Lacipirellulaceae</taxon>
        <taxon>Bythopirellula</taxon>
    </lineage>
</organism>
<evidence type="ECO:0000256" key="1">
    <source>
        <dbReference type="SAM" id="MobiDB-lite"/>
    </source>
</evidence>
<dbReference type="PROSITE" id="PS00018">
    <property type="entry name" value="EF_HAND_1"/>
    <property type="match status" value="1"/>
</dbReference>
<dbReference type="Proteomes" id="UP000318437">
    <property type="component" value="Unassembled WGS sequence"/>
</dbReference>
<dbReference type="InterPro" id="IPR018247">
    <property type="entry name" value="EF_Hand_1_Ca_BS"/>
</dbReference>
<feature type="region of interest" description="Disordered" evidence="1">
    <location>
        <begin position="271"/>
        <end position="299"/>
    </location>
</feature>
<feature type="domain" description="Ice-binding protein C-terminal" evidence="3">
    <location>
        <begin position="667"/>
        <end position="689"/>
    </location>
</feature>
<dbReference type="GO" id="GO:0000272">
    <property type="term" value="P:polysaccharide catabolic process"/>
    <property type="evidence" value="ECO:0007669"/>
    <property type="project" value="InterPro"/>
</dbReference>
<evidence type="ECO:0000259" key="3">
    <source>
        <dbReference type="Pfam" id="PF07589"/>
    </source>
</evidence>
<evidence type="ECO:0000313" key="4">
    <source>
        <dbReference type="EMBL" id="TWU28255.1"/>
    </source>
</evidence>
<accession>A0A5C6CWL8</accession>
<sequence length="698" mass="73659" precursor="true">MEINRRLFCTLSMCIFVTGHCLGFAQAAAPAPQKIFAVSQTQPGGVAEVPGAPSDSLIFYDVTSVGNGAASGVFNNDPLFSVWMGFEIFQGERNGLPEGLPFGNREEFSAFTVNPANGTIYAIAFDSGAPPAVDPVGDSQGDFDLYRIDYQAMLKDFTDNARPKGTIYAPKTLNIEVSEEQFLSNISSPLFDGVVDGLANDIPHPSLVNTVHLPGAFQKIGEVGRSQSPASFFDYQIDFVNPEQLVMMDANFGTATPATQDFNVRVLSRVSTSPGAATPPTPPFPAPADQQGGYNSVSNTESWNSKIAGFLNLDAAGITTPRGWTLVKNNGTLGIWAADSDGGGDDFAFYELDLSGPNPTATKKELFTSPTGGPYANQISLAEDPTSDTTTNDGEIDHLFVDKNGNLVIVESGYFDTTMGSTTPQTGNGGETAQEPRVFTVGIADYNSPDSDASGFNEVIPTGPAGTGFNDTSPWTVTASIPVTGAIDNDTEVTNSTRVAYDKSTGYLYIVDQDTGFTEDIYVFDPATGTIVYSELNPFDIGIFNRGTLKVFTRGDIDGSGEVTYADIQALADGIADPTLGGTVSASVGAEWYDLTSDGALTAADLSELVTNILGTALGDFDLDGDVDGHDFLVYQRGAGSLFDSGDLSDWQLNYGFTNMPLASGTAVPEPATLTMILLGFVGLGFRGRGCLIGGKRA</sequence>
<feature type="signal peptide" evidence="2">
    <location>
        <begin position="1"/>
        <end position="27"/>
    </location>
</feature>
<dbReference type="InterPro" id="IPR013424">
    <property type="entry name" value="Ice-binding_C"/>
</dbReference>
<keyword evidence="2" id="KW-0732">Signal</keyword>
<protein>
    <recommendedName>
        <fullName evidence="3">Ice-binding protein C-terminal domain-containing protein</fullName>
    </recommendedName>
</protein>
<keyword evidence="5" id="KW-1185">Reference proteome</keyword>
<dbReference type="RefSeq" id="WP_146449524.1">
    <property type="nucleotide sequence ID" value="NZ_SJPS01000002.1"/>
</dbReference>
<feature type="chain" id="PRO_5022673080" description="Ice-binding protein C-terminal domain-containing protein" evidence="2">
    <location>
        <begin position="28"/>
        <end position="698"/>
    </location>
</feature>
<reference evidence="4 5" key="1">
    <citation type="submission" date="2019-02" db="EMBL/GenBank/DDBJ databases">
        <title>Deep-cultivation of Planctomycetes and their phenomic and genomic characterization uncovers novel biology.</title>
        <authorList>
            <person name="Wiegand S."/>
            <person name="Jogler M."/>
            <person name="Boedeker C."/>
            <person name="Pinto D."/>
            <person name="Vollmers J."/>
            <person name="Rivas-Marin E."/>
            <person name="Kohn T."/>
            <person name="Peeters S.H."/>
            <person name="Heuer A."/>
            <person name="Rast P."/>
            <person name="Oberbeckmann S."/>
            <person name="Bunk B."/>
            <person name="Jeske O."/>
            <person name="Meyerdierks A."/>
            <person name="Storesund J.E."/>
            <person name="Kallscheuer N."/>
            <person name="Luecker S."/>
            <person name="Lage O.M."/>
            <person name="Pohl T."/>
            <person name="Merkel B.J."/>
            <person name="Hornburger P."/>
            <person name="Mueller R.-W."/>
            <person name="Bruemmer F."/>
            <person name="Labrenz M."/>
            <person name="Spormann A.M."/>
            <person name="Op Den Camp H."/>
            <person name="Overmann J."/>
            <person name="Amann R."/>
            <person name="Jetten M.S.M."/>
            <person name="Mascher T."/>
            <person name="Medema M.H."/>
            <person name="Devos D.P."/>
            <person name="Kaster A.-K."/>
            <person name="Ovreas L."/>
            <person name="Rohde M."/>
            <person name="Galperin M.Y."/>
            <person name="Jogler C."/>
        </authorList>
    </citation>
    <scope>NUCLEOTIDE SEQUENCE [LARGE SCALE GENOMIC DNA]</scope>
    <source>
        <strain evidence="4 5">Pla144</strain>
    </source>
</reference>
<dbReference type="InterPro" id="IPR036439">
    <property type="entry name" value="Dockerin_dom_sf"/>
</dbReference>
<gene>
    <name evidence="4" type="ORF">Pla144_15420</name>
</gene>
<evidence type="ECO:0000313" key="5">
    <source>
        <dbReference type="Proteomes" id="UP000318437"/>
    </source>
</evidence>
<name>A0A5C6CWL8_9BACT</name>
<dbReference type="Pfam" id="PF07589">
    <property type="entry name" value="PEP-CTERM"/>
    <property type="match status" value="1"/>
</dbReference>
<proteinExistence type="predicted"/>